<dbReference type="Gene3D" id="3.40.630.30">
    <property type="match status" value="1"/>
</dbReference>
<dbReference type="AlphaFoldDB" id="A0A1S9I295"/>
<dbReference type="PANTHER" id="PTHR43420">
    <property type="entry name" value="ACETYLTRANSFERASE"/>
    <property type="match status" value="1"/>
</dbReference>
<dbReference type="PANTHER" id="PTHR43420:SF12">
    <property type="entry name" value="N-ACETYLTRANSFERASE DOMAIN-CONTAINING PROTEIN"/>
    <property type="match status" value="1"/>
</dbReference>
<dbReference type="Proteomes" id="UP000190256">
    <property type="component" value="Unassembled WGS sequence"/>
</dbReference>
<feature type="domain" description="N-acetyltransferase" evidence="3">
    <location>
        <begin position="160"/>
        <end position="289"/>
    </location>
</feature>
<protein>
    <submittedName>
        <fullName evidence="5">GNAT family N-acetyltransferase</fullName>
    </submittedName>
</protein>
<proteinExistence type="predicted"/>
<dbReference type="InterPro" id="IPR000182">
    <property type="entry name" value="GNAT_dom"/>
</dbReference>
<evidence type="ECO:0000259" key="3">
    <source>
        <dbReference type="PROSITE" id="PS51186"/>
    </source>
</evidence>
<dbReference type="OrthoDB" id="1910906at2"/>
<dbReference type="STRING" id="1962263.BS637_05970"/>
<evidence type="ECO:0000313" key="4">
    <source>
        <dbReference type="EMBL" id="OOO62828.1"/>
    </source>
</evidence>
<keyword evidence="1 5" id="KW-0808">Transferase</keyword>
<dbReference type="InterPro" id="IPR050680">
    <property type="entry name" value="YpeA/RimI_acetyltransf"/>
</dbReference>
<evidence type="ECO:0000313" key="5">
    <source>
        <dbReference type="EMBL" id="OOO64461.1"/>
    </source>
</evidence>
<dbReference type="InterPro" id="IPR016181">
    <property type="entry name" value="Acyl_CoA_acyltransferase"/>
</dbReference>
<sequence length="289" mass="34858">MFKYINLNKDNIINFKELNKYNKSFNLLNKDFFDLYNNCNFIQKLFLKKRVKLLYNKREECIGYIWLNTYKNVCDINALNIIKTDNLKEMYSCFVQFMGQNLIFKYNCEYNGYNYNILESIGFKKEYGVLELCLNLEKFHNFIRIPEYIQFENPIINQHEKIRCYIQNEVFKSNTRVPLTKEDIYFDESQDYYIKDASFFIKKNNEYIGYGQVILENSIPFIVNFGIMPNFRNQGYGKMLLNHILNKLKIKGFQNVMIRVNSENEIALNLYKSLGFLLYKEKHMFIMNT</sequence>
<gene>
    <name evidence="4" type="ORF">BS637_05970</name>
    <name evidence="5" type="ORF">BS638_10675</name>
</gene>
<dbReference type="SUPFAM" id="SSF55729">
    <property type="entry name" value="Acyl-CoA N-acyltransferases (Nat)"/>
    <property type="match status" value="1"/>
</dbReference>
<dbReference type="EMBL" id="MRAE01000029">
    <property type="protein sequence ID" value="OOO64461.1"/>
    <property type="molecule type" value="Genomic_DNA"/>
</dbReference>
<evidence type="ECO:0000313" key="6">
    <source>
        <dbReference type="Proteomes" id="UP000190206"/>
    </source>
</evidence>
<name>A0A1S9I295_9CLOT</name>
<keyword evidence="6" id="KW-1185">Reference proteome</keyword>
<dbReference type="EMBL" id="MRAD01000004">
    <property type="protein sequence ID" value="OOO62828.1"/>
    <property type="molecule type" value="Genomic_DNA"/>
</dbReference>
<comment type="caution">
    <text evidence="5">The sequence shown here is derived from an EMBL/GenBank/DDBJ whole genome shotgun (WGS) entry which is preliminary data.</text>
</comment>
<dbReference type="GO" id="GO:0016747">
    <property type="term" value="F:acyltransferase activity, transferring groups other than amino-acyl groups"/>
    <property type="evidence" value="ECO:0007669"/>
    <property type="project" value="InterPro"/>
</dbReference>
<accession>A0A1S9I295</accession>
<organism evidence="5 7">
    <name type="scientific">Clostridium tepidum</name>
    <dbReference type="NCBI Taxonomy" id="1962263"/>
    <lineage>
        <taxon>Bacteria</taxon>
        <taxon>Bacillati</taxon>
        <taxon>Bacillota</taxon>
        <taxon>Clostridia</taxon>
        <taxon>Eubacteriales</taxon>
        <taxon>Clostridiaceae</taxon>
        <taxon>Clostridium</taxon>
    </lineage>
</organism>
<reference evidence="4 6" key="1">
    <citation type="submission" date="2016-12" db="EMBL/GenBank/DDBJ databases">
        <title>Clostridium tepidum sp. nov., a close relative of Clostridium sporogenes and Clostridium botulinum Group I.</title>
        <authorList>
            <person name="Dobritsa A.P."/>
            <person name="Kutumbaka K."/>
            <person name="Werner K."/>
            <person name="Samadpour M."/>
        </authorList>
    </citation>
    <scope>NUCLEOTIDE SEQUENCE [LARGE SCALE GENOMIC DNA]</scope>
    <source>
        <strain evidence="4 6">PE</strain>
    </source>
</reference>
<evidence type="ECO:0000313" key="7">
    <source>
        <dbReference type="Proteomes" id="UP000190256"/>
    </source>
</evidence>
<keyword evidence="2" id="KW-0012">Acyltransferase</keyword>
<evidence type="ECO:0000256" key="2">
    <source>
        <dbReference type="ARBA" id="ARBA00023315"/>
    </source>
</evidence>
<dbReference type="PROSITE" id="PS51186">
    <property type="entry name" value="GNAT"/>
    <property type="match status" value="1"/>
</dbReference>
<dbReference type="Proteomes" id="UP000190206">
    <property type="component" value="Unassembled WGS sequence"/>
</dbReference>
<reference evidence="5 7" key="2">
    <citation type="submission" date="2016-12" db="EMBL/GenBank/DDBJ databases">
        <title>Clostridium tepidum sp. nov., a close relative of Clostridium sporogenes and Clostridium botulinum Group I.</title>
        <authorList>
            <person name="Dobritsa A.P."/>
            <person name="Kutumbaka K.K."/>
            <person name="Werner K."/>
            <person name="Wiedmann M."/>
            <person name="Asmus A."/>
            <person name="Samadpour M."/>
        </authorList>
    </citation>
    <scope>NUCLEOTIDE SEQUENCE [LARGE SCALE GENOMIC DNA]</scope>
    <source>
        <strain evidence="5 7">IEH 97212</strain>
    </source>
</reference>
<evidence type="ECO:0000256" key="1">
    <source>
        <dbReference type="ARBA" id="ARBA00022679"/>
    </source>
</evidence>
<dbReference type="CDD" id="cd04301">
    <property type="entry name" value="NAT_SF"/>
    <property type="match status" value="1"/>
</dbReference>
<dbReference type="Pfam" id="PF00583">
    <property type="entry name" value="Acetyltransf_1"/>
    <property type="match status" value="1"/>
</dbReference>
<dbReference type="RefSeq" id="WP_078023855.1">
    <property type="nucleotide sequence ID" value="NZ_JADPGM010000004.1"/>
</dbReference>